<comment type="caution">
    <text evidence="1">The sequence shown here is derived from an EMBL/GenBank/DDBJ whole genome shotgun (WGS) entry which is preliminary data.</text>
</comment>
<evidence type="ECO:0000313" key="1">
    <source>
        <dbReference type="EMBL" id="MEN1760222.1"/>
    </source>
</evidence>
<keyword evidence="1" id="KW-0378">Hydrolase</keyword>
<protein>
    <submittedName>
        <fullName evidence="1">Glycosyl hydrolase family 88</fullName>
    </submittedName>
</protein>
<dbReference type="SUPFAM" id="SSF48208">
    <property type="entry name" value="Six-hairpin glycosidases"/>
    <property type="match status" value="1"/>
</dbReference>
<sequence>MGKKQQQRLEQAVEASKRSQRNRYLLAGLLLVLAAMTAFYGEASDLLQRRQEQKLTQQHLLLFEDKVSALADAVFAEESTSAAFFSDPYGVSFSISDTTHRASVVNGQGATLQEAWDAALANAMQLIEEAHLEPVWVKVDVVDHREPLAREDLQGMLQPYRNEFFRKGIAFDAAFETAFLEAEINGNKLIDYEEKILSLETIQQYLETYSRPVIDEIPEQLYLFTALGWFCDEAGHVYPLYGYEGNGYDYGRRRIEAFDREKAASVILSATDWLAGEVQEDGAFIYGYYPTYDRQFTAYNLLRHAVSIQPFMWTYDMTGVDTHADATRATLDYLTEDHVVYLRPDTAFIIDRPNDEIKLGGNALAIITLMQYMDTYETDQYLSLCVYLGNGILELMDEEAGTFYHVLNTDFSPKEAFRTVYYDGESAYALALLYEMTGNDKWLDAARSAVENFIREDYTRYRDHWVAYALNEVTRHDPNQRYYEFALRNVQENLNAIYHRDTSYHTYLELLMASFDLYHRIKENNLQVDYMAHFDEAFFIDTIFHRAEHMLNGFFYPEYSMYLRNPQRINGTFFIRHDGYRVRIDDVEHFIAGYYNFWRHYEALRHYQNEFAQ</sequence>
<name>A0ABU9VST1_9CLOT</name>
<keyword evidence="2" id="KW-1185">Reference proteome</keyword>
<dbReference type="InterPro" id="IPR008928">
    <property type="entry name" value="6-hairpin_glycosidase_sf"/>
</dbReference>
<dbReference type="GO" id="GO:0016787">
    <property type="term" value="F:hydrolase activity"/>
    <property type="evidence" value="ECO:0007669"/>
    <property type="project" value="UniProtKB-KW"/>
</dbReference>
<dbReference type="EMBL" id="JBCITM010000005">
    <property type="protein sequence ID" value="MEN1760222.1"/>
    <property type="molecule type" value="Genomic_DNA"/>
</dbReference>
<dbReference type="Gene3D" id="1.50.10.10">
    <property type="match status" value="1"/>
</dbReference>
<dbReference type="RefSeq" id="WP_343185542.1">
    <property type="nucleotide sequence ID" value="NZ_JBCITM010000005.1"/>
</dbReference>
<accession>A0ABU9VST1</accession>
<dbReference type="Proteomes" id="UP001407405">
    <property type="component" value="Unassembled WGS sequence"/>
</dbReference>
<evidence type="ECO:0000313" key="2">
    <source>
        <dbReference type="Proteomes" id="UP001407405"/>
    </source>
</evidence>
<gene>
    <name evidence="1" type="ORF">AAIG11_07050</name>
</gene>
<proteinExistence type="predicted"/>
<organism evidence="1 2">
    <name type="scientific">Anoxynatronum sibiricum</name>
    <dbReference type="NCBI Taxonomy" id="210623"/>
    <lineage>
        <taxon>Bacteria</taxon>
        <taxon>Bacillati</taxon>
        <taxon>Bacillota</taxon>
        <taxon>Clostridia</taxon>
        <taxon>Eubacteriales</taxon>
        <taxon>Clostridiaceae</taxon>
        <taxon>Anoxynatronum</taxon>
    </lineage>
</organism>
<dbReference type="InterPro" id="IPR012341">
    <property type="entry name" value="6hp_glycosidase-like_sf"/>
</dbReference>
<reference evidence="1 2" key="1">
    <citation type="submission" date="2024-04" db="EMBL/GenBank/DDBJ databases">
        <title>Genome sequencing and metabolic network reconstruction of aminoacids and betaine degradation by Anoxynatronum sibiricum.</title>
        <authorList>
            <person name="Detkova E.N."/>
            <person name="Boltjanskaja Y.V."/>
            <person name="Mardanov A.V."/>
            <person name="Kevbrin V."/>
        </authorList>
    </citation>
    <scope>NUCLEOTIDE SEQUENCE [LARGE SCALE GENOMIC DNA]</scope>
    <source>
        <strain evidence="1 2">Z-7981</strain>
    </source>
</reference>